<dbReference type="AlphaFoldDB" id="A0A5B2THP1"/>
<name>A0A5B2THP1_9PROT</name>
<dbReference type="RefSeq" id="WP_149812019.1">
    <property type="nucleotide sequence ID" value="NZ_VUKA01000003.1"/>
</dbReference>
<sequence length="93" mass="9770">MSDGKLARMANQIAVFFSAYPEADAIAGVRDHLHAFWTPKMIDALQVLAAEEEGEALHPLVRKAMGPAPDGDDPAARTVEGPDQLGSLASDAG</sequence>
<keyword evidence="3" id="KW-1185">Reference proteome</keyword>
<dbReference type="Pfam" id="PF11390">
    <property type="entry name" value="FdsD"/>
    <property type="match status" value="1"/>
</dbReference>
<evidence type="ECO:0000313" key="2">
    <source>
        <dbReference type="EMBL" id="KAA2213515.1"/>
    </source>
</evidence>
<comment type="caution">
    <text evidence="2">The sequence shown here is derived from an EMBL/GenBank/DDBJ whole genome shotgun (WGS) entry which is preliminary data.</text>
</comment>
<dbReference type="Proteomes" id="UP000322110">
    <property type="component" value="Unassembled WGS sequence"/>
</dbReference>
<reference evidence="2 3" key="1">
    <citation type="journal article" date="2015" name="Int. J. Syst. Evol. Microbiol.">
        <title>Roseomonas oryzae sp. nov., isolated from paddy rhizosphere soil.</title>
        <authorList>
            <person name="Ramaprasad E.V."/>
            <person name="Sasikala Ch."/>
            <person name="Ramana Ch.V."/>
        </authorList>
    </citation>
    <scope>NUCLEOTIDE SEQUENCE [LARGE SCALE GENOMIC DNA]</scope>
    <source>
        <strain evidence="2 3">KCTC 42542</strain>
    </source>
</reference>
<accession>A0A5B2THP1</accession>
<organism evidence="2 3">
    <name type="scientific">Teichococcus oryzae</name>
    <dbReference type="NCBI Taxonomy" id="1608942"/>
    <lineage>
        <taxon>Bacteria</taxon>
        <taxon>Pseudomonadati</taxon>
        <taxon>Pseudomonadota</taxon>
        <taxon>Alphaproteobacteria</taxon>
        <taxon>Acetobacterales</taxon>
        <taxon>Roseomonadaceae</taxon>
        <taxon>Roseomonas</taxon>
    </lineage>
</organism>
<dbReference type="InterPro" id="IPR021074">
    <property type="entry name" value="Formate_DH_dsu"/>
</dbReference>
<evidence type="ECO:0000256" key="1">
    <source>
        <dbReference type="SAM" id="MobiDB-lite"/>
    </source>
</evidence>
<evidence type="ECO:0000313" key="3">
    <source>
        <dbReference type="Proteomes" id="UP000322110"/>
    </source>
</evidence>
<feature type="region of interest" description="Disordered" evidence="1">
    <location>
        <begin position="61"/>
        <end position="93"/>
    </location>
</feature>
<dbReference type="OrthoDB" id="7409377at2"/>
<dbReference type="EMBL" id="VUKA01000003">
    <property type="protein sequence ID" value="KAA2213515.1"/>
    <property type="molecule type" value="Genomic_DNA"/>
</dbReference>
<proteinExistence type="predicted"/>
<gene>
    <name evidence="2" type="ORF">F0Q34_09785</name>
</gene>
<protein>
    <submittedName>
        <fullName evidence="2">Formate dehydrogenase subunit delta</fullName>
    </submittedName>
</protein>